<protein>
    <submittedName>
        <fullName evidence="3">Uncharacterized protein</fullName>
    </submittedName>
</protein>
<proteinExistence type="predicted"/>
<sequence>MSWHRAGVLLLGAQSCLPVPGVPTVGGVGSVLLSMVRMGWKLCHVFRPYAVVGERFRIQGVRTPDGGYGKGLPQPLTASEKEGAAESHSPPPVKKIAEVLGTRVVRPNQVWPNTSQFSQLNLCL</sequence>
<feature type="signal peptide" evidence="2">
    <location>
        <begin position="1"/>
        <end position="18"/>
    </location>
</feature>
<evidence type="ECO:0000313" key="3">
    <source>
        <dbReference type="EMBL" id="AAO23105.1"/>
    </source>
</evidence>
<reference evidence="4" key="2">
    <citation type="journal article" date="2008" name="Nucleic Acids Res.">
        <title>The rice annotation project database (RAP-DB): 2008 update.</title>
        <authorList>
            <consortium name="The rice annotation project (RAP)"/>
        </authorList>
    </citation>
    <scope>GENOME REANNOTATION</scope>
    <source>
        <strain evidence="4">cv. Nipponbare</strain>
    </source>
</reference>
<organism evidence="3 4">
    <name type="scientific">Oryza sativa subsp. japonica</name>
    <name type="common">Rice</name>
    <dbReference type="NCBI Taxonomy" id="39947"/>
    <lineage>
        <taxon>Eukaryota</taxon>
        <taxon>Viridiplantae</taxon>
        <taxon>Streptophyta</taxon>
        <taxon>Embryophyta</taxon>
        <taxon>Tracheophyta</taxon>
        <taxon>Spermatophyta</taxon>
        <taxon>Magnoliopsida</taxon>
        <taxon>Liliopsida</taxon>
        <taxon>Poales</taxon>
        <taxon>Poaceae</taxon>
        <taxon>BOP clade</taxon>
        <taxon>Oryzoideae</taxon>
        <taxon>Oryzeae</taxon>
        <taxon>Oryzinae</taxon>
        <taxon>Oryza</taxon>
        <taxon>Oryza sativa</taxon>
    </lineage>
</organism>
<dbReference type="Proteomes" id="UP000000763">
    <property type="component" value="Chromosome 3"/>
</dbReference>
<evidence type="ECO:0000313" key="4">
    <source>
        <dbReference type="Proteomes" id="UP000000763"/>
    </source>
</evidence>
<evidence type="ECO:0000256" key="1">
    <source>
        <dbReference type="SAM" id="MobiDB-lite"/>
    </source>
</evidence>
<accession>Q850T0</accession>
<name>Q850T0_ORYSJ</name>
<feature type="chain" id="PRO_5004301549" evidence="2">
    <location>
        <begin position="19"/>
        <end position="124"/>
    </location>
</feature>
<gene>
    <name evidence="3" type="primary">OSJNBb0047K21.8</name>
</gene>
<dbReference type="EMBL" id="AC135600">
    <property type="protein sequence ID" value="AAO23105.1"/>
    <property type="molecule type" value="Genomic_DNA"/>
</dbReference>
<dbReference type="AlphaFoldDB" id="Q850T0"/>
<evidence type="ECO:0000256" key="2">
    <source>
        <dbReference type="SAM" id="SignalP"/>
    </source>
</evidence>
<feature type="region of interest" description="Disordered" evidence="1">
    <location>
        <begin position="62"/>
        <end position="92"/>
    </location>
</feature>
<dbReference type="PROSITE" id="PS51257">
    <property type="entry name" value="PROKAR_LIPOPROTEIN"/>
    <property type="match status" value="1"/>
</dbReference>
<keyword evidence="2" id="KW-0732">Signal</keyword>
<reference evidence="4" key="1">
    <citation type="journal article" date="2005" name="Nature">
        <title>The map-based sequence of the rice genome.</title>
        <authorList>
            <consortium name="International rice genome sequencing project (IRGSP)"/>
            <person name="Matsumoto T."/>
            <person name="Wu J."/>
            <person name="Kanamori H."/>
            <person name="Katayose Y."/>
            <person name="Fujisawa M."/>
            <person name="Namiki N."/>
            <person name="Mizuno H."/>
            <person name="Yamamoto K."/>
            <person name="Antonio B.A."/>
            <person name="Baba T."/>
            <person name="Sakata K."/>
            <person name="Nagamura Y."/>
            <person name="Aoki H."/>
            <person name="Arikawa K."/>
            <person name="Arita K."/>
            <person name="Bito T."/>
            <person name="Chiden Y."/>
            <person name="Fujitsuka N."/>
            <person name="Fukunaka R."/>
            <person name="Hamada M."/>
            <person name="Harada C."/>
            <person name="Hayashi A."/>
            <person name="Hijishita S."/>
            <person name="Honda M."/>
            <person name="Hosokawa S."/>
            <person name="Ichikawa Y."/>
            <person name="Idonuma A."/>
            <person name="Iijima M."/>
            <person name="Ikeda M."/>
            <person name="Ikeno M."/>
            <person name="Ito K."/>
            <person name="Ito S."/>
            <person name="Ito T."/>
            <person name="Ito Y."/>
            <person name="Ito Y."/>
            <person name="Iwabuchi A."/>
            <person name="Kamiya K."/>
            <person name="Karasawa W."/>
            <person name="Kurita K."/>
            <person name="Katagiri S."/>
            <person name="Kikuta A."/>
            <person name="Kobayashi H."/>
            <person name="Kobayashi N."/>
            <person name="Machita K."/>
            <person name="Maehara T."/>
            <person name="Masukawa M."/>
            <person name="Mizubayashi T."/>
            <person name="Mukai Y."/>
            <person name="Nagasaki H."/>
            <person name="Nagata Y."/>
            <person name="Naito S."/>
            <person name="Nakashima M."/>
            <person name="Nakama Y."/>
            <person name="Nakamichi Y."/>
            <person name="Nakamura M."/>
            <person name="Meguro A."/>
            <person name="Negishi M."/>
            <person name="Ohta I."/>
            <person name="Ohta T."/>
            <person name="Okamoto M."/>
            <person name="Ono N."/>
            <person name="Saji S."/>
            <person name="Sakaguchi M."/>
            <person name="Sakai K."/>
            <person name="Shibata M."/>
            <person name="Shimokawa T."/>
            <person name="Song J."/>
            <person name="Takazaki Y."/>
            <person name="Terasawa K."/>
            <person name="Tsugane M."/>
            <person name="Tsuji K."/>
            <person name="Ueda S."/>
            <person name="Waki K."/>
            <person name="Yamagata H."/>
            <person name="Yamamoto M."/>
            <person name="Yamamoto S."/>
            <person name="Yamane H."/>
            <person name="Yoshiki S."/>
            <person name="Yoshihara R."/>
            <person name="Yukawa K."/>
            <person name="Zhong H."/>
            <person name="Yano M."/>
            <person name="Yuan Q."/>
            <person name="Ouyang S."/>
            <person name="Liu J."/>
            <person name="Jones K.M."/>
            <person name="Gansberger K."/>
            <person name="Moffat K."/>
            <person name="Hill J."/>
            <person name="Bera J."/>
            <person name="Fadrosh D."/>
            <person name="Jin S."/>
            <person name="Johri S."/>
            <person name="Kim M."/>
            <person name="Overton L."/>
            <person name="Reardon M."/>
            <person name="Tsitrin T."/>
            <person name="Vuong H."/>
            <person name="Weaver B."/>
            <person name="Ciecko A."/>
            <person name="Tallon L."/>
            <person name="Jackson J."/>
            <person name="Pai G."/>
            <person name="Aken S.V."/>
            <person name="Utterback T."/>
            <person name="Reidmuller S."/>
            <person name="Feldblyum T."/>
            <person name="Hsiao J."/>
            <person name="Zismann V."/>
            <person name="Iobst S."/>
            <person name="de Vazeille A.R."/>
            <person name="Buell C.R."/>
            <person name="Ying K."/>
            <person name="Li Y."/>
            <person name="Lu T."/>
            <person name="Huang Y."/>
            <person name="Zhao Q."/>
            <person name="Feng Q."/>
            <person name="Zhang L."/>
            <person name="Zhu J."/>
            <person name="Weng Q."/>
            <person name="Mu J."/>
            <person name="Lu Y."/>
            <person name="Fan D."/>
            <person name="Liu Y."/>
            <person name="Guan J."/>
            <person name="Zhang Y."/>
            <person name="Yu S."/>
            <person name="Liu X."/>
            <person name="Zhang Y."/>
            <person name="Hong G."/>
            <person name="Han B."/>
            <person name="Choisne N."/>
            <person name="Demange N."/>
            <person name="Orjeda G."/>
            <person name="Samain S."/>
            <person name="Cattolico L."/>
            <person name="Pelletier E."/>
            <person name="Couloux A."/>
            <person name="Segurens B."/>
            <person name="Wincker P."/>
            <person name="D'Hont A."/>
            <person name="Scarpelli C."/>
            <person name="Weissenbach J."/>
            <person name="Salanoubat M."/>
            <person name="Quetier F."/>
            <person name="Yu Y."/>
            <person name="Kim H.R."/>
            <person name="Rambo T."/>
            <person name="Currie J."/>
            <person name="Collura K."/>
            <person name="Luo M."/>
            <person name="Yang T."/>
            <person name="Ammiraju J.S.S."/>
            <person name="Engler F."/>
            <person name="Soderlund C."/>
            <person name="Wing R.A."/>
            <person name="Palmer L.E."/>
            <person name="de la Bastide M."/>
            <person name="Spiegel L."/>
            <person name="Nascimento L."/>
            <person name="Zutavern T."/>
            <person name="O'Shaughnessy A."/>
            <person name="Dike S."/>
            <person name="Dedhia N."/>
            <person name="Preston R."/>
            <person name="Balija V."/>
            <person name="McCombie W.R."/>
            <person name="Chow T."/>
            <person name="Chen H."/>
            <person name="Chung M."/>
            <person name="Chen C."/>
            <person name="Shaw J."/>
            <person name="Wu H."/>
            <person name="Hsiao K."/>
            <person name="Chao Y."/>
            <person name="Chu M."/>
            <person name="Cheng C."/>
            <person name="Hour A."/>
            <person name="Lee P."/>
            <person name="Lin S."/>
            <person name="Lin Y."/>
            <person name="Liou J."/>
            <person name="Liu S."/>
            <person name="Hsing Y."/>
            <person name="Raghuvanshi S."/>
            <person name="Mohanty A."/>
            <person name="Bharti A.K."/>
            <person name="Gaur A."/>
            <person name="Gupta V."/>
            <person name="Kumar D."/>
            <person name="Ravi V."/>
            <person name="Vij S."/>
            <person name="Kapur A."/>
            <person name="Khurana P."/>
            <person name="Khurana P."/>
            <person name="Khurana J.P."/>
            <person name="Tyagi A.K."/>
            <person name="Gaikwad K."/>
            <person name="Singh A."/>
            <person name="Dalal V."/>
            <person name="Srivastava S."/>
            <person name="Dixit A."/>
            <person name="Pal A.K."/>
            <person name="Ghazi I.A."/>
            <person name="Yadav M."/>
            <person name="Pandit A."/>
            <person name="Bhargava A."/>
            <person name="Sureshbabu K."/>
            <person name="Batra K."/>
            <person name="Sharma T.R."/>
            <person name="Mohapatra T."/>
            <person name="Singh N.K."/>
            <person name="Messing J."/>
            <person name="Nelson A.B."/>
            <person name="Fuks G."/>
            <person name="Kavchok S."/>
            <person name="Keizer G."/>
            <person name="Linton E."/>
            <person name="Llaca V."/>
            <person name="Song R."/>
            <person name="Tanyolac B."/>
            <person name="Young S."/>
            <person name="Ho-Il K."/>
            <person name="Hahn J.H."/>
            <person name="Sangsakoo G."/>
            <person name="Vanavichit A."/>
            <person name="de Mattos Luiz.A.T."/>
            <person name="Zimmer P.D."/>
            <person name="Malone G."/>
            <person name="Dellagostin O."/>
            <person name="de Oliveira A.C."/>
            <person name="Bevan M."/>
            <person name="Bancroft I."/>
            <person name="Minx P."/>
            <person name="Cordum H."/>
            <person name="Wilson R."/>
            <person name="Cheng Z."/>
            <person name="Jin W."/>
            <person name="Jiang J."/>
            <person name="Leong S.A."/>
            <person name="Iwama H."/>
            <person name="Gojobori T."/>
            <person name="Itoh T."/>
            <person name="Niimura Y."/>
            <person name="Fujii Y."/>
            <person name="Habara T."/>
            <person name="Sakai H."/>
            <person name="Sato Y."/>
            <person name="Wilson G."/>
            <person name="Kumar K."/>
            <person name="McCouch S."/>
            <person name="Juretic N."/>
            <person name="Hoen D."/>
            <person name="Wright S."/>
            <person name="Bruskiewich R."/>
            <person name="Bureau T."/>
            <person name="Miyao A."/>
            <person name="Hirochika H."/>
            <person name="Nishikawa T."/>
            <person name="Kadowaki K."/>
            <person name="Sugiura M."/>
            <person name="Burr B."/>
            <person name="Sasaki T."/>
        </authorList>
    </citation>
    <scope>NUCLEOTIDE SEQUENCE [LARGE SCALE GENOMIC DNA]</scope>
    <source>
        <strain evidence="4">cv. Nipponbare</strain>
    </source>
</reference>